<dbReference type="Proteomes" id="UP000763557">
    <property type="component" value="Unassembled WGS sequence"/>
</dbReference>
<dbReference type="EMBL" id="JAAATY010000005">
    <property type="protein sequence ID" value="NRN65167.1"/>
    <property type="molecule type" value="Genomic_DNA"/>
</dbReference>
<keyword evidence="4" id="KW-1185">Reference proteome</keyword>
<keyword evidence="1" id="KW-0812">Transmembrane</keyword>
<evidence type="ECO:0000313" key="3">
    <source>
        <dbReference type="EMBL" id="NRN65167.1"/>
    </source>
</evidence>
<proteinExistence type="predicted"/>
<evidence type="ECO:0000259" key="2">
    <source>
        <dbReference type="Pfam" id="PF09990"/>
    </source>
</evidence>
<keyword evidence="1" id="KW-1133">Transmembrane helix</keyword>
<feature type="transmembrane region" description="Helical" evidence="1">
    <location>
        <begin position="142"/>
        <end position="162"/>
    </location>
</feature>
<keyword evidence="1" id="KW-0472">Membrane</keyword>
<accession>A0ABX2F1R3</accession>
<gene>
    <name evidence="3" type="ORF">GC106_23770</name>
</gene>
<feature type="transmembrane region" description="Helical" evidence="1">
    <location>
        <begin position="80"/>
        <end position="97"/>
    </location>
</feature>
<feature type="domain" description="DUF2231" evidence="2">
    <location>
        <begin position="46"/>
        <end position="169"/>
    </location>
</feature>
<organism evidence="3 4">
    <name type="scientific">Kibdelosporangium persicum</name>
    <dbReference type="NCBI Taxonomy" id="2698649"/>
    <lineage>
        <taxon>Bacteria</taxon>
        <taxon>Bacillati</taxon>
        <taxon>Actinomycetota</taxon>
        <taxon>Actinomycetes</taxon>
        <taxon>Pseudonocardiales</taxon>
        <taxon>Pseudonocardiaceae</taxon>
        <taxon>Kibdelosporangium</taxon>
    </lineage>
</organism>
<protein>
    <submittedName>
        <fullName evidence="3">Membrane protein</fullName>
    </submittedName>
</protein>
<feature type="transmembrane region" description="Helical" evidence="1">
    <location>
        <begin position="109"/>
        <end position="130"/>
    </location>
</feature>
<evidence type="ECO:0000256" key="1">
    <source>
        <dbReference type="SAM" id="Phobius"/>
    </source>
</evidence>
<dbReference type="Pfam" id="PF09990">
    <property type="entry name" value="DUF2231"/>
    <property type="match status" value="1"/>
</dbReference>
<reference evidence="3 4" key="1">
    <citation type="submission" date="2020-01" db="EMBL/GenBank/DDBJ databases">
        <title>Kibdelosporangium persica a novel Actinomycetes from a hot desert in Iran.</title>
        <authorList>
            <person name="Safaei N."/>
            <person name="Zaburannyi N."/>
            <person name="Mueller R."/>
            <person name="Wink J."/>
        </authorList>
    </citation>
    <scope>NUCLEOTIDE SEQUENCE [LARGE SCALE GENOMIC DNA]</scope>
    <source>
        <strain evidence="3 4">4NS15</strain>
    </source>
</reference>
<dbReference type="InterPro" id="IPR019251">
    <property type="entry name" value="DUF2231_TM"/>
</dbReference>
<comment type="caution">
    <text evidence="3">The sequence shown here is derived from an EMBL/GenBank/DDBJ whole genome shotgun (WGS) entry which is preliminary data.</text>
</comment>
<evidence type="ECO:0000313" key="4">
    <source>
        <dbReference type="Proteomes" id="UP000763557"/>
    </source>
</evidence>
<sequence>MDVHRLMRAVENLRAVDRPAATVAAAVRRGLKASKADGALRGSWLGHPLHPLMVTVPIGAWVSAAVLDAGNRNDDAARKLIAIGLTAAPPTILLGLADYGELDKRQRRVGLVHAVTNAAAVGCFAASYQLRRRGRHTAGKLMSTLALTVLSTGGALGGHLSYAQGAGVHRWQAPRSIEDGTVG</sequence>
<name>A0ABX2F1R3_9PSEU</name>